<evidence type="ECO:0000256" key="13">
    <source>
        <dbReference type="PIRSR" id="PIRSR602401-1"/>
    </source>
</evidence>
<evidence type="ECO:0000256" key="7">
    <source>
        <dbReference type="ARBA" id="ARBA00022723"/>
    </source>
</evidence>
<evidence type="ECO:0000256" key="10">
    <source>
        <dbReference type="ARBA" id="ARBA00023004"/>
    </source>
</evidence>
<dbReference type="EMBL" id="LR725941">
    <property type="protein sequence ID" value="VWO96823.1"/>
    <property type="molecule type" value="Genomic_DNA"/>
</dbReference>
<evidence type="ECO:0000313" key="15">
    <source>
        <dbReference type="EMBL" id="VWO96823.1"/>
    </source>
</evidence>
<keyword evidence="5 13" id="KW-0349">Heme</keyword>
<keyword evidence="6" id="KW-0812">Transmembrane</keyword>
<organism evidence="15">
    <name type="scientific">Ganoderma boninense</name>
    <dbReference type="NCBI Taxonomy" id="34458"/>
    <lineage>
        <taxon>Eukaryota</taxon>
        <taxon>Fungi</taxon>
        <taxon>Dikarya</taxon>
        <taxon>Basidiomycota</taxon>
        <taxon>Agaricomycotina</taxon>
        <taxon>Agaricomycetes</taxon>
        <taxon>Polyporales</taxon>
        <taxon>Polyporaceae</taxon>
        <taxon>Ganoderma</taxon>
    </lineage>
</organism>
<dbReference type="GO" id="GO:0016020">
    <property type="term" value="C:membrane"/>
    <property type="evidence" value="ECO:0007669"/>
    <property type="project" value="UniProtKB-SubCell"/>
</dbReference>
<comment type="subcellular location">
    <subcellularLocation>
        <location evidence="2">Membrane</location>
        <topology evidence="2">Single-pass membrane protein</topology>
    </subcellularLocation>
</comment>
<dbReference type="InterPro" id="IPR036396">
    <property type="entry name" value="Cyt_P450_sf"/>
</dbReference>
<dbReference type="PROSITE" id="PS00086">
    <property type="entry name" value="CYTOCHROME_P450"/>
    <property type="match status" value="1"/>
</dbReference>
<evidence type="ECO:0000256" key="9">
    <source>
        <dbReference type="ARBA" id="ARBA00023002"/>
    </source>
</evidence>
<keyword evidence="12" id="KW-0472">Membrane</keyword>
<dbReference type="PANTHER" id="PTHR46300:SF7">
    <property type="entry name" value="P450, PUTATIVE (EUROFUNG)-RELATED"/>
    <property type="match status" value="1"/>
</dbReference>
<evidence type="ECO:0000256" key="2">
    <source>
        <dbReference type="ARBA" id="ARBA00004167"/>
    </source>
</evidence>
<keyword evidence="11 14" id="KW-0503">Monooxygenase</keyword>
<accession>A0A5K1JWN9</accession>
<dbReference type="Gene3D" id="1.10.630.10">
    <property type="entry name" value="Cytochrome P450"/>
    <property type="match status" value="1"/>
</dbReference>
<dbReference type="Pfam" id="PF00067">
    <property type="entry name" value="p450"/>
    <property type="match status" value="1"/>
</dbReference>
<evidence type="ECO:0000256" key="6">
    <source>
        <dbReference type="ARBA" id="ARBA00022692"/>
    </source>
</evidence>
<evidence type="ECO:0000256" key="1">
    <source>
        <dbReference type="ARBA" id="ARBA00001971"/>
    </source>
</evidence>
<evidence type="ECO:0000256" key="14">
    <source>
        <dbReference type="RuleBase" id="RU000461"/>
    </source>
</evidence>
<keyword evidence="10 13" id="KW-0408">Iron</keyword>
<dbReference type="PRINTS" id="PR00463">
    <property type="entry name" value="EP450I"/>
</dbReference>
<reference evidence="15" key="1">
    <citation type="submission" date="2019-10" db="EMBL/GenBank/DDBJ databases">
        <authorList>
            <person name="Nor Muhammad N."/>
        </authorList>
    </citation>
    <scope>NUCLEOTIDE SEQUENCE</scope>
</reference>
<dbReference type="GO" id="GO:0004497">
    <property type="term" value="F:monooxygenase activity"/>
    <property type="evidence" value="ECO:0007669"/>
    <property type="project" value="UniProtKB-KW"/>
</dbReference>
<protein>
    <submittedName>
        <fullName evidence="15">N/A</fullName>
    </submittedName>
</protein>
<dbReference type="InterPro" id="IPR001128">
    <property type="entry name" value="Cyt_P450"/>
</dbReference>
<keyword evidence="9 14" id="KW-0560">Oxidoreductase</keyword>
<name>A0A5K1JWN9_9APHY</name>
<dbReference type="AlphaFoldDB" id="A0A5K1JWN9"/>
<evidence type="ECO:0000256" key="3">
    <source>
        <dbReference type="ARBA" id="ARBA00005179"/>
    </source>
</evidence>
<proteinExistence type="inferred from homology"/>
<evidence type="ECO:0000256" key="8">
    <source>
        <dbReference type="ARBA" id="ARBA00022989"/>
    </source>
</evidence>
<comment type="similarity">
    <text evidence="4 14">Belongs to the cytochrome P450 family.</text>
</comment>
<evidence type="ECO:0000256" key="5">
    <source>
        <dbReference type="ARBA" id="ARBA00022617"/>
    </source>
</evidence>
<dbReference type="GO" id="GO:0005506">
    <property type="term" value="F:iron ion binding"/>
    <property type="evidence" value="ECO:0007669"/>
    <property type="project" value="InterPro"/>
</dbReference>
<dbReference type="InterPro" id="IPR002401">
    <property type="entry name" value="Cyt_P450_E_grp-I"/>
</dbReference>
<feature type="binding site" description="axial binding residue" evidence="13">
    <location>
        <position position="365"/>
    </location>
    <ligand>
        <name>heme</name>
        <dbReference type="ChEBI" id="CHEBI:30413"/>
    </ligand>
    <ligandPart>
        <name>Fe</name>
        <dbReference type="ChEBI" id="CHEBI:18248"/>
    </ligandPart>
</feature>
<dbReference type="InterPro" id="IPR017972">
    <property type="entry name" value="Cyt_P450_CS"/>
</dbReference>
<evidence type="ECO:0000256" key="4">
    <source>
        <dbReference type="ARBA" id="ARBA00010617"/>
    </source>
</evidence>
<dbReference type="PANTHER" id="PTHR46300">
    <property type="entry name" value="P450, PUTATIVE (EUROFUNG)-RELATED-RELATED"/>
    <property type="match status" value="1"/>
</dbReference>
<keyword evidence="8" id="KW-1133">Transmembrane helix</keyword>
<dbReference type="SUPFAM" id="SSF48264">
    <property type="entry name" value="Cytochrome P450"/>
    <property type="match status" value="1"/>
</dbReference>
<dbReference type="GO" id="GO:0020037">
    <property type="term" value="F:heme binding"/>
    <property type="evidence" value="ECO:0007669"/>
    <property type="project" value="InterPro"/>
</dbReference>
<comment type="pathway">
    <text evidence="3">Secondary metabolite biosynthesis.</text>
</comment>
<dbReference type="InterPro" id="IPR050364">
    <property type="entry name" value="Cytochrome_P450_fung"/>
</dbReference>
<evidence type="ECO:0000256" key="12">
    <source>
        <dbReference type="ARBA" id="ARBA00023136"/>
    </source>
</evidence>
<comment type="cofactor">
    <cofactor evidence="1 13">
        <name>heme</name>
        <dbReference type="ChEBI" id="CHEBI:30413"/>
    </cofactor>
</comment>
<keyword evidence="7 13" id="KW-0479">Metal-binding</keyword>
<dbReference type="CDD" id="cd11065">
    <property type="entry name" value="CYP64-like"/>
    <property type="match status" value="1"/>
</dbReference>
<sequence>MRGKYGDVIYYRRFGQHNLILGSPATITEYLEKRPANTSDRVLSPSIVLRAFWQHFHPGALSAYKHVQVAVARRFLVKVLKNPTCIEQHVRFTFAATILKVAYGIDIEDENAEIVHVIEKAIEGPSQTMVPGKFLVDYVPLLRYVPGWVPGAGFQAQFAEWREASRTLKDVPYARRNTAFTDNALPYCVPIVDFLLSAKSDVEEYPSGIQQGELAKTVAGAAYVAGSDTTYSTLQAAFLALSLNPDVQKKAQAELSTVVGSKRLPDFDDRDALLYVNAIVKETLRWFNVAPLGISHRTVEDDEFRGYFIPAGTIITPNIWACMHDPDEYEDPDEFRPERFIRDGKLDPSVRDPLAFVFGFGRRICPGRYFADTSLFINIASVLHVFDIGPPLDENGDPIRVKMEMSDGFLSYPVDRRCTIRPRSPEAATLILNSQS</sequence>
<evidence type="ECO:0000256" key="11">
    <source>
        <dbReference type="ARBA" id="ARBA00023033"/>
    </source>
</evidence>
<dbReference type="GO" id="GO:0016705">
    <property type="term" value="F:oxidoreductase activity, acting on paired donors, with incorporation or reduction of molecular oxygen"/>
    <property type="evidence" value="ECO:0007669"/>
    <property type="project" value="InterPro"/>
</dbReference>
<dbReference type="PRINTS" id="PR00385">
    <property type="entry name" value="P450"/>
</dbReference>
<gene>
    <name evidence="15" type="primary">I1R980</name>
</gene>